<dbReference type="HOGENOM" id="CLU_761171_0_0_1"/>
<accession>A0A0C3LG33</accession>
<keyword evidence="2" id="KW-1185">Reference proteome</keyword>
<protein>
    <submittedName>
        <fullName evidence="1">Uncharacterized protein</fullName>
    </submittedName>
</protein>
<proteinExistence type="predicted"/>
<dbReference type="OrthoDB" id="3234460at2759"/>
<organism evidence="1 2">
    <name type="scientific">Tulasnella calospora MUT 4182</name>
    <dbReference type="NCBI Taxonomy" id="1051891"/>
    <lineage>
        <taxon>Eukaryota</taxon>
        <taxon>Fungi</taxon>
        <taxon>Dikarya</taxon>
        <taxon>Basidiomycota</taxon>
        <taxon>Agaricomycotina</taxon>
        <taxon>Agaricomycetes</taxon>
        <taxon>Cantharellales</taxon>
        <taxon>Tulasnellaceae</taxon>
        <taxon>Tulasnella</taxon>
    </lineage>
</organism>
<evidence type="ECO:0000313" key="1">
    <source>
        <dbReference type="EMBL" id="KIO32918.1"/>
    </source>
</evidence>
<reference evidence="1 2" key="1">
    <citation type="submission" date="2014-04" db="EMBL/GenBank/DDBJ databases">
        <authorList>
            <consortium name="DOE Joint Genome Institute"/>
            <person name="Kuo A."/>
            <person name="Girlanda M."/>
            <person name="Perotto S."/>
            <person name="Kohler A."/>
            <person name="Nagy L.G."/>
            <person name="Floudas D."/>
            <person name="Copeland A."/>
            <person name="Barry K.W."/>
            <person name="Cichocki N."/>
            <person name="Veneault-Fourrey C."/>
            <person name="LaButti K."/>
            <person name="Lindquist E.A."/>
            <person name="Lipzen A."/>
            <person name="Lundell T."/>
            <person name="Morin E."/>
            <person name="Murat C."/>
            <person name="Sun H."/>
            <person name="Tunlid A."/>
            <person name="Henrissat B."/>
            <person name="Grigoriev I.V."/>
            <person name="Hibbett D.S."/>
            <person name="Martin F."/>
            <person name="Nordberg H.P."/>
            <person name="Cantor M.N."/>
            <person name="Hua S.X."/>
        </authorList>
    </citation>
    <scope>NUCLEOTIDE SEQUENCE [LARGE SCALE GENOMIC DNA]</scope>
    <source>
        <strain evidence="1 2">MUT 4182</strain>
    </source>
</reference>
<dbReference type="Proteomes" id="UP000054248">
    <property type="component" value="Unassembled WGS sequence"/>
</dbReference>
<gene>
    <name evidence="1" type="ORF">M407DRAFT_90580</name>
</gene>
<evidence type="ECO:0000313" key="2">
    <source>
        <dbReference type="Proteomes" id="UP000054248"/>
    </source>
</evidence>
<dbReference type="EMBL" id="KN822951">
    <property type="protein sequence ID" value="KIO32918.1"/>
    <property type="molecule type" value="Genomic_DNA"/>
</dbReference>
<sequence>MSPTAQPDVQPFQASAGAFEHIKPSNNSDSIGATTLRSKLGLTSEGSVNGPRKIVMIISISYGYWFEGGVKPMTLMSVQSDLDLTLNRYNYRHNGTQEKFLIYTDYPHEYTDSSGTRAFLPCKEASKPEILAGFSKVISSGNNVVIYYSGHCSRRGPGTSTITPKTYKDRNRRYEENGVERAGPPYIIASDAQRIYGYELYAIIKQSRVERTITMVFDTCNVGTFFENVIEFRYVYRAIDDGGSETQSRSEGNASRTQIIFVAATQFGEGAGTFLEKDTKKENGAVTLLMDEFFKARGASRSAQALVERLYSVCHTRQKPQIYSLFPIVGDFELLP</sequence>
<dbReference type="Gene3D" id="3.40.50.1460">
    <property type="match status" value="1"/>
</dbReference>
<dbReference type="AlphaFoldDB" id="A0A0C3LG33"/>
<name>A0A0C3LG33_9AGAM</name>
<reference evidence="2" key="2">
    <citation type="submission" date="2015-01" db="EMBL/GenBank/DDBJ databases">
        <title>Evolutionary Origins and Diversification of the Mycorrhizal Mutualists.</title>
        <authorList>
            <consortium name="DOE Joint Genome Institute"/>
            <consortium name="Mycorrhizal Genomics Consortium"/>
            <person name="Kohler A."/>
            <person name="Kuo A."/>
            <person name="Nagy L.G."/>
            <person name="Floudas D."/>
            <person name="Copeland A."/>
            <person name="Barry K.W."/>
            <person name="Cichocki N."/>
            <person name="Veneault-Fourrey C."/>
            <person name="LaButti K."/>
            <person name="Lindquist E.A."/>
            <person name="Lipzen A."/>
            <person name="Lundell T."/>
            <person name="Morin E."/>
            <person name="Murat C."/>
            <person name="Riley R."/>
            <person name="Ohm R."/>
            <person name="Sun H."/>
            <person name="Tunlid A."/>
            <person name="Henrissat B."/>
            <person name="Grigoriev I.V."/>
            <person name="Hibbett D.S."/>
            <person name="Martin F."/>
        </authorList>
    </citation>
    <scope>NUCLEOTIDE SEQUENCE [LARGE SCALE GENOMIC DNA]</scope>
    <source>
        <strain evidence="2">MUT 4182</strain>
    </source>
</reference>